<sequence length="159" mass="17571">MATPAELEARLWKALRSDMTLMLGLTGEDDGHTRPMTAIIEEADRGPIWFFTSTDNEIVQAGGGRAVAAFVSKGHDLFATIHGRLTVDTDRATVDRLWNNMVAAWFDGKDDPKLRLLRLDPESARIWENAFSLVAGIKAIFGADPKDDYKDKAASVPLR</sequence>
<dbReference type="AlphaFoldDB" id="A0A3P5X7K6"/>
<dbReference type="OrthoDB" id="1432662at2"/>
<dbReference type="InterPro" id="IPR012349">
    <property type="entry name" value="Split_barrel_FMN-bd"/>
</dbReference>
<feature type="domain" description="General stress protein FMN-binding split barrel" evidence="1">
    <location>
        <begin position="9"/>
        <end position="133"/>
    </location>
</feature>
<dbReference type="RefSeq" id="WP_124085608.1">
    <property type="nucleotide sequence ID" value="NZ_UXAW01000049.1"/>
</dbReference>
<dbReference type="PANTHER" id="PTHR34818">
    <property type="entry name" value="PROTEIN BLI-3"/>
    <property type="match status" value="1"/>
</dbReference>
<dbReference type="SUPFAM" id="SSF50475">
    <property type="entry name" value="FMN-binding split barrel"/>
    <property type="match status" value="1"/>
</dbReference>
<gene>
    <name evidence="2" type="primary">ydaG</name>
    <name evidence="2" type="ORF">XINFAN_01182</name>
</gene>
<dbReference type="Pfam" id="PF16242">
    <property type="entry name" value="Pyrid_ox_like"/>
    <property type="match status" value="1"/>
</dbReference>
<dbReference type="Gene3D" id="2.30.110.10">
    <property type="entry name" value="Electron Transport, Fmn-binding Protein, Chain A"/>
    <property type="match status" value="1"/>
</dbReference>
<reference evidence="2 3" key="1">
    <citation type="submission" date="2018-11" db="EMBL/GenBank/DDBJ databases">
        <authorList>
            <person name="Criscuolo A."/>
        </authorList>
    </citation>
    <scope>NUCLEOTIDE SEQUENCE [LARGE SCALE GENOMIC DNA]</scope>
    <source>
        <strain evidence="2">ACIP111625</strain>
    </source>
</reference>
<keyword evidence="3" id="KW-1185">Reference proteome</keyword>
<dbReference type="PANTHER" id="PTHR34818:SF1">
    <property type="entry name" value="PROTEIN BLI-3"/>
    <property type="match status" value="1"/>
</dbReference>
<dbReference type="InterPro" id="IPR052917">
    <property type="entry name" value="Stress-Dev_Protein"/>
</dbReference>
<accession>A0A3P5X7K6</accession>
<proteinExistence type="predicted"/>
<evidence type="ECO:0000259" key="1">
    <source>
        <dbReference type="Pfam" id="PF16242"/>
    </source>
</evidence>
<dbReference type="EMBL" id="UXAW01000049">
    <property type="protein sequence ID" value="VDC24327.1"/>
    <property type="molecule type" value="Genomic_DNA"/>
</dbReference>
<evidence type="ECO:0000313" key="2">
    <source>
        <dbReference type="EMBL" id="VDC24327.1"/>
    </source>
</evidence>
<name>A0A3P5X7K6_9RHOB</name>
<dbReference type="Proteomes" id="UP000277498">
    <property type="component" value="Unassembled WGS sequence"/>
</dbReference>
<protein>
    <submittedName>
        <fullName evidence="2">General stress protein 26</fullName>
    </submittedName>
</protein>
<organism evidence="2 3">
    <name type="scientific">Pseudogemmobacter humi</name>
    <dbReference type="NCBI Taxonomy" id="2483812"/>
    <lineage>
        <taxon>Bacteria</taxon>
        <taxon>Pseudomonadati</taxon>
        <taxon>Pseudomonadota</taxon>
        <taxon>Alphaproteobacteria</taxon>
        <taxon>Rhodobacterales</taxon>
        <taxon>Paracoccaceae</taxon>
        <taxon>Pseudogemmobacter</taxon>
    </lineage>
</organism>
<evidence type="ECO:0000313" key="3">
    <source>
        <dbReference type="Proteomes" id="UP000277498"/>
    </source>
</evidence>
<dbReference type="InterPro" id="IPR038725">
    <property type="entry name" value="YdaG_split_barrel_FMN-bd"/>
</dbReference>